<accession>A0A2J7TDB7</accession>
<evidence type="ECO:0000313" key="1">
    <source>
        <dbReference type="EMBL" id="PNG24758.1"/>
    </source>
</evidence>
<comment type="caution">
    <text evidence="1">The sequence shown here is derived from an EMBL/GenBank/DDBJ whole genome shotgun (WGS) entry which is preliminary data.</text>
</comment>
<dbReference type="EMBL" id="PDZR01000024">
    <property type="protein sequence ID" value="PNG24758.1"/>
    <property type="molecule type" value="Genomic_DNA"/>
</dbReference>
<protein>
    <submittedName>
        <fullName evidence="1">Uncharacterized protein</fullName>
    </submittedName>
</protein>
<dbReference type="RefSeq" id="WP_146030306.1">
    <property type="nucleotide sequence ID" value="NZ_PDZR01000024.1"/>
</dbReference>
<dbReference type="AlphaFoldDB" id="A0A2J7TDB7"/>
<evidence type="ECO:0000313" key="2">
    <source>
        <dbReference type="Proteomes" id="UP000236286"/>
    </source>
</evidence>
<proteinExistence type="predicted"/>
<name>A0A2J7TDB7_METSI</name>
<reference evidence="1 2" key="1">
    <citation type="submission" date="2017-10" db="EMBL/GenBank/DDBJ databases">
        <title>Genome announcement of Methylocella silvestris TVC from permafrost.</title>
        <authorList>
            <person name="Wang J."/>
            <person name="Geng K."/>
            <person name="Ul-Haque F."/>
            <person name="Crombie A.T."/>
            <person name="Street L.E."/>
            <person name="Wookey P.A."/>
            <person name="Murrell J.C."/>
            <person name="Pratscher J."/>
        </authorList>
    </citation>
    <scope>NUCLEOTIDE SEQUENCE [LARGE SCALE GENOMIC DNA]</scope>
    <source>
        <strain evidence="1 2">TVC</strain>
    </source>
</reference>
<dbReference type="Proteomes" id="UP000236286">
    <property type="component" value="Unassembled WGS sequence"/>
</dbReference>
<sequence length="384" mass="42925">MLERPADGAWSDALHGVFGVSTPLDGWNKEVFTDGRPPGYVFLDIPSKHAYRTSTLPQGVDETAVNVLHPAVPDDAGKSELWRRASEIAAELPRRDVPPGMRKPKLVMQSIAQFCTLRRHKDSTMPFAAAITKPLFEGVNFGVSTGPDPVLRLAARYMRFEVPGILARHMIPTLYETSYSMIPGLFNRTCPPVKVMLLHKAEQLSDAAYRLWRVRKTLNVSGFCNATYLGHLCAAVVASLGSNEGGRLERLMFTEGERNRLQRLRQNVDELGTHYFAPTFDLPARFQPGQILLWVRKMAELQRETPQEVAEQACLHPGLARMLADPDPRVLGLQAGTSEYQRFLRDAHINYVQNIADLPGLSIDSALKQEAAALRVNLHEFVDY</sequence>
<organism evidence="1 2">
    <name type="scientific">Methylocella silvestris</name>
    <dbReference type="NCBI Taxonomy" id="199596"/>
    <lineage>
        <taxon>Bacteria</taxon>
        <taxon>Pseudomonadati</taxon>
        <taxon>Pseudomonadota</taxon>
        <taxon>Alphaproteobacteria</taxon>
        <taxon>Hyphomicrobiales</taxon>
        <taxon>Beijerinckiaceae</taxon>
        <taxon>Methylocella</taxon>
    </lineage>
</organism>
<gene>
    <name evidence="1" type="ORF">CR492_16770</name>
</gene>